<organism evidence="1">
    <name type="scientific">Rhizophora mucronata</name>
    <name type="common">Asiatic mangrove</name>
    <dbReference type="NCBI Taxonomy" id="61149"/>
    <lineage>
        <taxon>Eukaryota</taxon>
        <taxon>Viridiplantae</taxon>
        <taxon>Streptophyta</taxon>
        <taxon>Embryophyta</taxon>
        <taxon>Tracheophyta</taxon>
        <taxon>Spermatophyta</taxon>
        <taxon>Magnoliopsida</taxon>
        <taxon>eudicotyledons</taxon>
        <taxon>Gunneridae</taxon>
        <taxon>Pentapetalae</taxon>
        <taxon>rosids</taxon>
        <taxon>fabids</taxon>
        <taxon>Malpighiales</taxon>
        <taxon>Rhizophoraceae</taxon>
        <taxon>Rhizophora</taxon>
    </lineage>
</organism>
<evidence type="ECO:0000313" key="1">
    <source>
        <dbReference type="EMBL" id="MBX49899.1"/>
    </source>
</evidence>
<sequence length="13" mass="1504">MDNVPVCVQSIWL</sequence>
<dbReference type="EMBL" id="GGEC01069415">
    <property type="protein sequence ID" value="MBX49899.1"/>
    <property type="molecule type" value="Transcribed_RNA"/>
</dbReference>
<reference evidence="1" key="1">
    <citation type="submission" date="2018-02" db="EMBL/GenBank/DDBJ databases">
        <title>Rhizophora mucronata_Transcriptome.</title>
        <authorList>
            <person name="Meera S.P."/>
            <person name="Sreeshan A."/>
            <person name="Augustine A."/>
        </authorList>
    </citation>
    <scope>NUCLEOTIDE SEQUENCE</scope>
    <source>
        <tissue evidence="1">Leaf</tissue>
    </source>
</reference>
<accession>A0A2P2P5E4</accession>
<proteinExistence type="predicted"/>
<protein>
    <submittedName>
        <fullName evidence="1">Uncharacterized protein</fullName>
    </submittedName>
</protein>
<name>A0A2P2P5E4_RHIMU</name>